<evidence type="ECO:0000259" key="3">
    <source>
        <dbReference type="Pfam" id="PF00155"/>
    </source>
</evidence>
<organism evidence="4 5">
    <name type="scientific">Nocardia pulmonis</name>
    <dbReference type="NCBI Taxonomy" id="2951408"/>
    <lineage>
        <taxon>Bacteria</taxon>
        <taxon>Bacillati</taxon>
        <taxon>Actinomycetota</taxon>
        <taxon>Actinomycetes</taxon>
        <taxon>Mycobacteriales</taxon>
        <taxon>Nocardiaceae</taxon>
        <taxon>Nocardia</taxon>
    </lineage>
</organism>
<evidence type="ECO:0000256" key="2">
    <source>
        <dbReference type="SAM" id="MobiDB-lite"/>
    </source>
</evidence>
<proteinExistence type="predicted"/>
<dbReference type="InterPro" id="IPR015424">
    <property type="entry name" value="PyrdxlP-dep_Trfase"/>
</dbReference>
<protein>
    <submittedName>
        <fullName evidence="4">Pyridoxal phosphate-dependent aminotransferase</fullName>
    </submittedName>
</protein>
<dbReference type="Pfam" id="PF00155">
    <property type="entry name" value="Aminotran_1_2"/>
    <property type="match status" value="1"/>
</dbReference>
<gene>
    <name evidence="4" type="ORF">NDR86_31840</name>
</gene>
<evidence type="ECO:0000313" key="5">
    <source>
        <dbReference type="Proteomes" id="UP001139157"/>
    </source>
</evidence>
<name>A0A9X2IZH8_9NOCA</name>
<dbReference type="GO" id="GO:0030170">
    <property type="term" value="F:pyridoxal phosphate binding"/>
    <property type="evidence" value="ECO:0007669"/>
    <property type="project" value="InterPro"/>
</dbReference>
<dbReference type="PANTHER" id="PTHR43795:SF2">
    <property type="entry name" value="BIFUNCTIONAL ASPARTATE AMINOTRANSFERASE AND GLUTAMATE_ASPARTATE-PREPHENATE AMINOTRANSFERASE"/>
    <property type="match status" value="1"/>
</dbReference>
<dbReference type="Gene3D" id="3.40.640.10">
    <property type="entry name" value="Type I PLP-dependent aspartate aminotransferase-like (Major domain)"/>
    <property type="match status" value="1"/>
</dbReference>
<keyword evidence="1" id="KW-0663">Pyridoxal phosphate</keyword>
<dbReference type="GO" id="GO:0008483">
    <property type="term" value="F:transaminase activity"/>
    <property type="evidence" value="ECO:0007669"/>
    <property type="project" value="UniProtKB-KW"/>
</dbReference>
<sequence>MTGTRTRPEVTGLAARSEARKREVRQSFPSSPGFEGTAGRRYTGVVDAYHGETGLPIHPSAAAALERAWREVVTGHPAPDYLDGLLYDKRQPLVLRELAAQRLFRRLRNPADGVPGVRVAPDEVVVCPYSSTMLLEEAIATLARPGGVIVCPEGFYKSAGPHIQKFGLRIIACPATPDDEFKICPEALASCLAEYRARGELCGVMLTLPGNPVVARYSTAEVLAIGRVLAEADVPVICDMAFDQMVAEYVPIAAVEVSTARGPVRLYDRVLSITGNSKGYNAFGPCKMGAACTGDTEWLTRLRARLTVAFQRETTHLARAVIEHTPEEYFRDNRAVMRAQLARVMDVIEGINRRLGPDTLRPLGIAEGMFVSLVIDETLLTAAGIDTGAQLEDVLLAVAGIDSVALDRTGSPRRGVRLNVLAPRKAPGMESPELIGELFDRLERLVADLGRGLTYREALAGRGLPVLDAQEWP</sequence>
<evidence type="ECO:0000256" key="1">
    <source>
        <dbReference type="ARBA" id="ARBA00022898"/>
    </source>
</evidence>
<dbReference type="SUPFAM" id="SSF53383">
    <property type="entry name" value="PLP-dependent transferases"/>
    <property type="match status" value="1"/>
</dbReference>
<reference evidence="4" key="1">
    <citation type="submission" date="2022-06" db="EMBL/GenBank/DDBJ databases">
        <title>Novel species in genus nocardia.</title>
        <authorList>
            <person name="Li F."/>
        </authorList>
    </citation>
    <scope>NUCLEOTIDE SEQUENCE</scope>
    <source>
        <strain evidence="4">CDC141</strain>
    </source>
</reference>
<feature type="domain" description="Aminotransferase class I/classII large" evidence="3">
    <location>
        <begin position="115"/>
        <end position="394"/>
    </location>
</feature>
<dbReference type="GO" id="GO:0006520">
    <property type="term" value="P:amino acid metabolic process"/>
    <property type="evidence" value="ECO:0007669"/>
    <property type="project" value="TreeGrafter"/>
</dbReference>
<dbReference type="InterPro" id="IPR050478">
    <property type="entry name" value="Ethylene_sulfur-biosynth"/>
</dbReference>
<comment type="caution">
    <text evidence="4">The sequence shown here is derived from an EMBL/GenBank/DDBJ whole genome shotgun (WGS) entry which is preliminary data.</text>
</comment>
<dbReference type="RefSeq" id="WP_251917548.1">
    <property type="nucleotide sequence ID" value="NZ_JAMRXG010000019.1"/>
</dbReference>
<dbReference type="InterPro" id="IPR004839">
    <property type="entry name" value="Aminotransferase_I/II_large"/>
</dbReference>
<keyword evidence="5" id="KW-1185">Reference proteome</keyword>
<feature type="region of interest" description="Disordered" evidence="2">
    <location>
        <begin position="1"/>
        <end position="36"/>
    </location>
</feature>
<keyword evidence="4" id="KW-0808">Transferase</keyword>
<dbReference type="Proteomes" id="UP001139157">
    <property type="component" value="Unassembled WGS sequence"/>
</dbReference>
<accession>A0A9X2IZH8</accession>
<dbReference type="EMBL" id="JAMRXG010000019">
    <property type="protein sequence ID" value="MCM6778087.1"/>
    <property type="molecule type" value="Genomic_DNA"/>
</dbReference>
<dbReference type="AlphaFoldDB" id="A0A9X2IZH8"/>
<keyword evidence="4" id="KW-0032">Aminotransferase</keyword>
<dbReference type="CDD" id="cd00609">
    <property type="entry name" value="AAT_like"/>
    <property type="match status" value="1"/>
</dbReference>
<dbReference type="PANTHER" id="PTHR43795">
    <property type="entry name" value="BIFUNCTIONAL ASPARTATE AMINOTRANSFERASE AND GLUTAMATE/ASPARTATE-PREPHENATE AMINOTRANSFERASE-RELATED"/>
    <property type="match status" value="1"/>
</dbReference>
<evidence type="ECO:0000313" key="4">
    <source>
        <dbReference type="EMBL" id="MCM6778087.1"/>
    </source>
</evidence>
<dbReference type="InterPro" id="IPR015421">
    <property type="entry name" value="PyrdxlP-dep_Trfase_major"/>
</dbReference>